<dbReference type="Proteomes" id="UP001196413">
    <property type="component" value="Unassembled WGS sequence"/>
</dbReference>
<evidence type="ECO:0000313" key="2">
    <source>
        <dbReference type="Proteomes" id="UP001196413"/>
    </source>
</evidence>
<gene>
    <name evidence="1" type="ORF">KIN20_015095</name>
</gene>
<evidence type="ECO:0000313" key="1">
    <source>
        <dbReference type="EMBL" id="KAJ1357067.1"/>
    </source>
</evidence>
<dbReference type="AlphaFoldDB" id="A0AAD5MY23"/>
<dbReference type="EMBL" id="JAHQIW010003021">
    <property type="protein sequence ID" value="KAJ1357067.1"/>
    <property type="molecule type" value="Genomic_DNA"/>
</dbReference>
<keyword evidence="2" id="KW-1185">Reference proteome</keyword>
<proteinExistence type="predicted"/>
<name>A0AAD5MY23_PARTN</name>
<reference evidence="1" key="1">
    <citation type="submission" date="2021-06" db="EMBL/GenBank/DDBJ databases">
        <title>Parelaphostrongylus tenuis whole genome reference sequence.</title>
        <authorList>
            <person name="Garwood T.J."/>
            <person name="Larsen P.A."/>
            <person name="Fountain-Jones N.M."/>
            <person name="Garbe J.R."/>
            <person name="Macchietto M.G."/>
            <person name="Kania S.A."/>
            <person name="Gerhold R.W."/>
            <person name="Richards J.E."/>
            <person name="Wolf T.M."/>
        </authorList>
    </citation>
    <scope>NUCLEOTIDE SEQUENCE</scope>
    <source>
        <strain evidence="1">MNPRO001-30</strain>
        <tissue evidence="1">Meninges</tissue>
    </source>
</reference>
<organism evidence="1 2">
    <name type="scientific">Parelaphostrongylus tenuis</name>
    <name type="common">Meningeal worm</name>
    <dbReference type="NCBI Taxonomy" id="148309"/>
    <lineage>
        <taxon>Eukaryota</taxon>
        <taxon>Metazoa</taxon>
        <taxon>Ecdysozoa</taxon>
        <taxon>Nematoda</taxon>
        <taxon>Chromadorea</taxon>
        <taxon>Rhabditida</taxon>
        <taxon>Rhabditina</taxon>
        <taxon>Rhabditomorpha</taxon>
        <taxon>Strongyloidea</taxon>
        <taxon>Metastrongylidae</taxon>
        <taxon>Parelaphostrongylus</taxon>
    </lineage>
</organism>
<comment type="caution">
    <text evidence="1">The sequence shown here is derived from an EMBL/GenBank/DDBJ whole genome shotgun (WGS) entry which is preliminary data.</text>
</comment>
<accession>A0AAD5MY23</accession>
<sequence>MPSHDGDGTAIEDLTNNINRALPFRMDTKKSNLLATVGLNKNGIALQWFVDYVDQ</sequence>
<protein>
    <submittedName>
        <fullName evidence="1">Uncharacterized protein</fullName>
    </submittedName>
</protein>